<organism evidence="1 2">
    <name type="scientific">Prevotella dentalis (strain ATCC 49559 / DSM 3688 / JCM 13448 / NCTC 12043 / ES 2772)</name>
    <name type="common">Mitsuokella dentalis</name>
    <dbReference type="NCBI Taxonomy" id="908937"/>
    <lineage>
        <taxon>Bacteria</taxon>
        <taxon>Pseudomonadati</taxon>
        <taxon>Bacteroidota</taxon>
        <taxon>Bacteroidia</taxon>
        <taxon>Bacteroidales</taxon>
        <taxon>Prevotellaceae</taxon>
        <taxon>Prevotella</taxon>
    </lineage>
</organism>
<protein>
    <submittedName>
        <fullName evidence="1">Uncharacterized protein</fullName>
    </submittedName>
</protein>
<reference evidence="1 2" key="1">
    <citation type="submission" date="2011-04" db="EMBL/GenBank/DDBJ databases">
        <authorList>
            <person name="Muzny D."/>
            <person name="Qin X."/>
            <person name="Deng J."/>
            <person name="Jiang H."/>
            <person name="Liu Y."/>
            <person name="Qu J."/>
            <person name="Song X.-Z."/>
            <person name="Zhang L."/>
            <person name="Thornton R."/>
            <person name="Coyle M."/>
            <person name="Francisco L."/>
            <person name="Jackson L."/>
            <person name="Javaid M."/>
            <person name="Korchina V."/>
            <person name="Kovar C."/>
            <person name="Mata R."/>
            <person name="Mathew T."/>
            <person name="Ngo R."/>
            <person name="Nguyen L."/>
            <person name="Nguyen N."/>
            <person name="Okwuonu G."/>
            <person name="Ongeri F."/>
            <person name="Pham C."/>
            <person name="Simmons D."/>
            <person name="Wilczek-Boney K."/>
            <person name="Hale W."/>
            <person name="Jakkamsetti A."/>
            <person name="Pham P."/>
            <person name="Ruth R."/>
            <person name="San Lucas F."/>
            <person name="Warren J."/>
            <person name="Zhang J."/>
            <person name="Zhao Z."/>
            <person name="Zhou C."/>
            <person name="Zhu D."/>
            <person name="Lee S."/>
            <person name="Bess C."/>
            <person name="Blankenburg K."/>
            <person name="Forbes L."/>
            <person name="Fu Q."/>
            <person name="Gubbala S."/>
            <person name="Hirani K."/>
            <person name="Jayaseelan J.C."/>
            <person name="Lara F."/>
            <person name="Munidasa M."/>
            <person name="Palculict T."/>
            <person name="Patil S."/>
            <person name="Pu L.-L."/>
            <person name="Saada N."/>
            <person name="Tang L."/>
            <person name="Weissenberger G."/>
            <person name="Zhu Y."/>
            <person name="Hemphill L."/>
            <person name="Shang Y."/>
            <person name="Youmans B."/>
            <person name="Ayvaz T."/>
            <person name="Ross M."/>
            <person name="Santibanez J."/>
            <person name="Aqrawi P."/>
            <person name="Gross S."/>
            <person name="Joshi V."/>
            <person name="Fowler G."/>
            <person name="Nazareth L."/>
            <person name="Reid J."/>
            <person name="Worley K."/>
            <person name="Petrosino J."/>
            <person name="Highlander S."/>
            <person name="Gibbs R."/>
        </authorList>
    </citation>
    <scope>NUCLEOTIDE SEQUENCE [LARGE SCALE GENOMIC DNA]</scope>
    <source>
        <strain evidence="1 2">DSM 3688</strain>
    </source>
</reference>
<name>F9D079_PREDD</name>
<evidence type="ECO:0000313" key="1">
    <source>
        <dbReference type="EMBL" id="EGQ17172.1"/>
    </source>
</evidence>
<evidence type="ECO:0000313" key="2">
    <source>
        <dbReference type="Proteomes" id="UP000007820"/>
    </source>
</evidence>
<dbReference type="EMBL" id="AFPW01000004">
    <property type="protein sequence ID" value="EGQ17172.1"/>
    <property type="molecule type" value="Genomic_DNA"/>
</dbReference>
<proteinExistence type="predicted"/>
<dbReference type="AlphaFoldDB" id="F9D079"/>
<comment type="caution">
    <text evidence="1">The sequence shown here is derived from an EMBL/GenBank/DDBJ whole genome shotgun (WGS) entry which is preliminary data.</text>
</comment>
<sequence>MIHVSIDLFLKDDSFAHRVAALGGSHLQSYKLNAKNAVDV</sequence>
<accession>F9D079</accession>
<gene>
    <name evidence="1" type="ORF">HMPREF9136_0256</name>
</gene>
<dbReference type="Proteomes" id="UP000007820">
    <property type="component" value="Unassembled WGS sequence"/>
</dbReference>